<dbReference type="InterPro" id="IPR036514">
    <property type="entry name" value="SGNH_hydro_sf"/>
</dbReference>
<reference evidence="3 4" key="1">
    <citation type="submission" date="2018-05" db="EMBL/GenBank/DDBJ databases">
        <title>Kangiella spongicola genome sequence.</title>
        <authorList>
            <person name="Maclea K.S."/>
            <person name="Goen A.E."/>
            <person name="Kelley C."/>
            <person name="Underriner A."/>
            <person name="Silverwood T."/>
            <person name="Trachtenberg A.M."/>
        </authorList>
    </citation>
    <scope>NUCLEOTIDE SEQUENCE [LARGE SCALE GENOMIC DNA]</scope>
    <source>
        <strain evidence="3 4">ATCC BAA-2076</strain>
    </source>
</reference>
<dbReference type="GO" id="GO:0004622">
    <property type="term" value="F:phosphatidylcholine lysophospholipase activity"/>
    <property type="evidence" value="ECO:0007669"/>
    <property type="project" value="TreeGrafter"/>
</dbReference>
<dbReference type="SUPFAM" id="SSF52266">
    <property type="entry name" value="SGNH hydrolase"/>
    <property type="match status" value="1"/>
</dbReference>
<dbReference type="PANTHER" id="PTHR30383">
    <property type="entry name" value="THIOESTERASE 1/PROTEASE 1/LYSOPHOSPHOLIPASE L1"/>
    <property type="match status" value="1"/>
</dbReference>
<feature type="domain" description="SGNH hydrolase-type esterase" evidence="2">
    <location>
        <begin position="40"/>
        <end position="191"/>
    </location>
</feature>
<organism evidence="3 4">
    <name type="scientific">Kangiella spongicola</name>
    <dbReference type="NCBI Taxonomy" id="796379"/>
    <lineage>
        <taxon>Bacteria</taxon>
        <taxon>Pseudomonadati</taxon>
        <taxon>Pseudomonadota</taxon>
        <taxon>Gammaproteobacteria</taxon>
        <taxon>Kangiellales</taxon>
        <taxon>Kangiellaceae</taxon>
        <taxon>Kangiella</taxon>
    </lineage>
</organism>
<dbReference type="Gene3D" id="3.40.50.1110">
    <property type="entry name" value="SGNH hydrolase"/>
    <property type="match status" value="1"/>
</dbReference>
<evidence type="ECO:0000313" key="4">
    <source>
        <dbReference type="Proteomes" id="UP000247689"/>
    </source>
</evidence>
<dbReference type="AlphaFoldDB" id="A0A318DD74"/>
<sequence>MIELLFKTKMLLLGAMLMLLAACSGEQSLEPLASDATIVAFGDSLTDGVGASEGKAYPDVLSELTGLEVINAGVSGEVTAEGVQRLPLVLETHNPQLVILMEGGNDILRNLNQAQTKANLSKMIEMIRLSGADVVLMGIPEKNLFSDSAGFYEELAREHKVVFDGETMSDLLKTRSYKSDSIHLNNQGYRVLAETIYELLQEQGAL</sequence>
<evidence type="ECO:0000313" key="3">
    <source>
        <dbReference type="EMBL" id="PXF64099.1"/>
    </source>
</evidence>
<evidence type="ECO:0000256" key="1">
    <source>
        <dbReference type="SAM" id="SignalP"/>
    </source>
</evidence>
<feature type="signal peptide" evidence="1">
    <location>
        <begin position="1"/>
        <end position="21"/>
    </location>
</feature>
<dbReference type="RefSeq" id="WP_110199785.1">
    <property type="nucleotide sequence ID" value="NZ_QICH01000001.1"/>
</dbReference>
<dbReference type="Pfam" id="PF13472">
    <property type="entry name" value="Lipase_GDSL_2"/>
    <property type="match status" value="1"/>
</dbReference>
<dbReference type="InterPro" id="IPR013830">
    <property type="entry name" value="SGNH_hydro"/>
</dbReference>
<evidence type="ECO:0000259" key="2">
    <source>
        <dbReference type="Pfam" id="PF13472"/>
    </source>
</evidence>
<dbReference type="EMBL" id="QICH01000001">
    <property type="protein sequence ID" value="PXF64099.1"/>
    <property type="molecule type" value="Genomic_DNA"/>
</dbReference>
<dbReference type="CDD" id="cd01822">
    <property type="entry name" value="Lysophospholipase_L1_like"/>
    <property type="match status" value="1"/>
</dbReference>
<dbReference type="PROSITE" id="PS51257">
    <property type="entry name" value="PROKAR_LIPOPROTEIN"/>
    <property type="match status" value="1"/>
</dbReference>
<comment type="caution">
    <text evidence="3">The sequence shown here is derived from an EMBL/GenBank/DDBJ whole genome shotgun (WGS) entry which is preliminary data.</text>
</comment>
<feature type="chain" id="PRO_5016362872" evidence="1">
    <location>
        <begin position="22"/>
        <end position="206"/>
    </location>
</feature>
<dbReference type="OrthoDB" id="9786188at2"/>
<dbReference type="PANTHER" id="PTHR30383:SF24">
    <property type="entry name" value="THIOESTERASE 1_PROTEASE 1_LYSOPHOSPHOLIPASE L1"/>
    <property type="match status" value="1"/>
</dbReference>
<dbReference type="InterPro" id="IPR051532">
    <property type="entry name" value="Ester_Hydrolysis_Enzymes"/>
</dbReference>
<name>A0A318DD74_9GAMM</name>
<gene>
    <name evidence="3" type="ORF">DL796_02880</name>
</gene>
<accession>A0A318DD74</accession>
<dbReference type="Proteomes" id="UP000247689">
    <property type="component" value="Unassembled WGS sequence"/>
</dbReference>
<proteinExistence type="predicted"/>
<protein>
    <submittedName>
        <fullName evidence="3">Arylesterase</fullName>
    </submittedName>
</protein>
<keyword evidence="1" id="KW-0732">Signal</keyword>
<keyword evidence="4" id="KW-1185">Reference proteome</keyword>